<evidence type="ECO:0000256" key="5">
    <source>
        <dbReference type="SAM" id="Phobius"/>
    </source>
</evidence>
<evidence type="ECO:0000313" key="8">
    <source>
        <dbReference type="EMBL" id="KAH7544166.1"/>
    </source>
</evidence>
<accession>A0ABQ8H1S4</accession>
<dbReference type="InterPro" id="IPR001828">
    <property type="entry name" value="ANF_lig-bd_rcpt"/>
</dbReference>
<evidence type="ECO:0000313" key="9">
    <source>
        <dbReference type="Proteomes" id="UP000827721"/>
    </source>
</evidence>
<dbReference type="Proteomes" id="UP000827721">
    <property type="component" value="Unassembled WGS sequence"/>
</dbReference>
<organism evidence="8 9">
    <name type="scientific">Xanthoceras sorbifolium</name>
    <dbReference type="NCBI Taxonomy" id="99658"/>
    <lineage>
        <taxon>Eukaryota</taxon>
        <taxon>Viridiplantae</taxon>
        <taxon>Streptophyta</taxon>
        <taxon>Embryophyta</taxon>
        <taxon>Tracheophyta</taxon>
        <taxon>Spermatophyta</taxon>
        <taxon>Magnoliopsida</taxon>
        <taxon>eudicotyledons</taxon>
        <taxon>Gunneridae</taxon>
        <taxon>Pentapetalae</taxon>
        <taxon>rosids</taxon>
        <taxon>malvids</taxon>
        <taxon>Sapindales</taxon>
        <taxon>Sapindaceae</taxon>
        <taxon>Xanthoceroideae</taxon>
        <taxon>Xanthoceras</taxon>
    </lineage>
</organism>
<dbReference type="PANTHER" id="PTHR34836">
    <property type="entry name" value="OS06G0188250 PROTEIN"/>
    <property type="match status" value="1"/>
</dbReference>
<comment type="caution">
    <text evidence="8">The sequence shown here is derived from an EMBL/GenBank/DDBJ whole genome shotgun (WGS) entry which is preliminary data.</text>
</comment>
<dbReference type="Gene3D" id="3.40.190.10">
    <property type="entry name" value="Periplasmic binding protein-like II"/>
    <property type="match status" value="1"/>
</dbReference>
<dbReference type="SUPFAM" id="SSF53822">
    <property type="entry name" value="Periplasmic binding protein-like I"/>
    <property type="match status" value="1"/>
</dbReference>
<dbReference type="EMBL" id="JAFEMO010000015">
    <property type="protein sequence ID" value="KAH7544166.1"/>
    <property type="molecule type" value="Genomic_DNA"/>
</dbReference>
<keyword evidence="4 5" id="KW-0472">Membrane</keyword>
<protein>
    <submittedName>
        <fullName evidence="8">Uncharacterized protein</fullName>
    </submittedName>
</protein>
<feature type="domain" description="Retroviral polymerase SH3-like" evidence="7">
    <location>
        <begin position="440"/>
        <end position="498"/>
    </location>
</feature>
<dbReference type="Pfam" id="PF25597">
    <property type="entry name" value="SH3_retrovirus"/>
    <property type="match status" value="1"/>
</dbReference>
<dbReference type="PANTHER" id="PTHR34836:SF6">
    <property type="entry name" value="PERIPLASMIC BINDING PROTEIN-LIKE I"/>
    <property type="match status" value="1"/>
</dbReference>
<keyword evidence="3 5" id="KW-1133">Transmembrane helix</keyword>
<evidence type="ECO:0000259" key="7">
    <source>
        <dbReference type="Pfam" id="PF25597"/>
    </source>
</evidence>
<dbReference type="Gene3D" id="3.40.50.2300">
    <property type="match status" value="1"/>
</dbReference>
<name>A0ABQ8H1S4_9ROSI</name>
<evidence type="ECO:0000256" key="2">
    <source>
        <dbReference type="ARBA" id="ARBA00022692"/>
    </source>
</evidence>
<reference evidence="8 9" key="1">
    <citation type="submission" date="2021-02" db="EMBL/GenBank/DDBJ databases">
        <title>Plant Genome Project.</title>
        <authorList>
            <person name="Zhang R.-G."/>
        </authorList>
    </citation>
    <scope>NUCLEOTIDE SEQUENCE [LARGE SCALE GENOMIC DNA]</scope>
    <source>
        <tissue evidence="8">Leaves</tissue>
    </source>
</reference>
<evidence type="ECO:0000256" key="1">
    <source>
        <dbReference type="ARBA" id="ARBA00004370"/>
    </source>
</evidence>
<evidence type="ECO:0000256" key="3">
    <source>
        <dbReference type="ARBA" id="ARBA00022989"/>
    </source>
</evidence>
<evidence type="ECO:0000256" key="4">
    <source>
        <dbReference type="ARBA" id="ARBA00023136"/>
    </source>
</evidence>
<feature type="domain" description="Receptor ligand binding region" evidence="6">
    <location>
        <begin position="2"/>
        <end position="203"/>
    </location>
</feature>
<keyword evidence="9" id="KW-1185">Reference proteome</keyword>
<dbReference type="Pfam" id="PF01094">
    <property type="entry name" value="ANF_receptor"/>
    <property type="match status" value="1"/>
</dbReference>
<dbReference type="InterPro" id="IPR015683">
    <property type="entry name" value="Ionotropic_Glu_rcpt"/>
</dbReference>
<feature type="transmembrane region" description="Helical" evidence="5">
    <location>
        <begin position="391"/>
        <end position="412"/>
    </location>
</feature>
<dbReference type="InterPro" id="IPR028082">
    <property type="entry name" value="Peripla_BP_I"/>
</dbReference>
<sequence>MEAKFLAELGDKTEVPIITFSPSSLKHYLYFLQISQNETCQAEAIAAIVAAFGWRDVIIVHMDSDDWTDFLPHLVNSLQGKSINVAYKTSFASSFKDDAIIEELYELKIFQQTIFIVHMSPSLTTRIFENAKELGMMAIGYAWIMTVNSMNHLNSIRTFSHVSDSMHGVIEQDMEAYNMELNVFCVWAYDVSWGLAKAAEKLRPRISLSRKPVDSKLNLIIDLDKIAIASRHGYTTIPKGYVAQTGRRKLRITVLGTGFTILVNIDRDLDNNVTTITGFCIDVFKAVIRALPYQPFTSPKEYADALSRGSKKGGVSAIIDEIPYIKIFLAKYSADYSMSTTNGFAFAFRKDLRGNGTLSVIENEWFKCPLAVTSDETSNNVKPLTIDSFRGLFLITGVSSALALAMLSICLIHKNWHVLKNCNSRVLFRARLNFVKEYLYYPWLRPYSTIKLSRRSTPCIFLGYSLTQIAYLCFDLSTSCLYIFRHVQFVESIFPYTSWPKPATPSSFVSVSDWLPFVTLPPDQPLPTLVTIVPLDPSLVPPAAVSSASESLRQGPTQLLLPALNFVYSLAPVHVPSSPDHNTNSPSASAPNLAS</sequence>
<dbReference type="InterPro" id="IPR057670">
    <property type="entry name" value="SH3_retrovirus"/>
</dbReference>
<keyword evidence="2 5" id="KW-0812">Transmembrane</keyword>
<evidence type="ECO:0000259" key="6">
    <source>
        <dbReference type="Pfam" id="PF01094"/>
    </source>
</evidence>
<gene>
    <name evidence="8" type="ORF">JRO89_XS15G0120400</name>
</gene>
<comment type="subcellular location">
    <subcellularLocation>
        <location evidence="1">Membrane</location>
    </subcellularLocation>
</comment>
<proteinExistence type="predicted"/>